<proteinExistence type="predicted"/>
<reference evidence="2 3" key="1">
    <citation type="journal article" date="2021" name="Sci. Rep.">
        <title>The genome of the diatom Chaetoceros tenuissimus carries an ancient integrated fragment of an extant virus.</title>
        <authorList>
            <person name="Hongo Y."/>
            <person name="Kimura K."/>
            <person name="Takaki Y."/>
            <person name="Yoshida Y."/>
            <person name="Baba S."/>
            <person name="Kobayashi G."/>
            <person name="Nagasaki K."/>
            <person name="Hano T."/>
            <person name="Tomaru Y."/>
        </authorList>
    </citation>
    <scope>NUCLEOTIDE SEQUENCE [LARGE SCALE GENOMIC DNA]</scope>
    <source>
        <strain evidence="2 3">NIES-3715</strain>
    </source>
</reference>
<feature type="compositionally biased region" description="Basic and acidic residues" evidence="1">
    <location>
        <begin position="164"/>
        <end position="178"/>
    </location>
</feature>
<organism evidence="2 3">
    <name type="scientific">Chaetoceros tenuissimus</name>
    <dbReference type="NCBI Taxonomy" id="426638"/>
    <lineage>
        <taxon>Eukaryota</taxon>
        <taxon>Sar</taxon>
        <taxon>Stramenopiles</taxon>
        <taxon>Ochrophyta</taxon>
        <taxon>Bacillariophyta</taxon>
        <taxon>Coscinodiscophyceae</taxon>
        <taxon>Chaetocerotophycidae</taxon>
        <taxon>Chaetocerotales</taxon>
        <taxon>Chaetocerotaceae</taxon>
        <taxon>Chaetoceros</taxon>
    </lineage>
</organism>
<keyword evidence="3" id="KW-1185">Reference proteome</keyword>
<feature type="region of interest" description="Disordered" evidence="1">
    <location>
        <begin position="424"/>
        <end position="453"/>
    </location>
</feature>
<dbReference type="Proteomes" id="UP001054902">
    <property type="component" value="Unassembled WGS sequence"/>
</dbReference>
<feature type="compositionally biased region" description="Low complexity" evidence="1">
    <location>
        <begin position="180"/>
        <end position="191"/>
    </location>
</feature>
<evidence type="ECO:0000256" key="1">
    <source>
        <dbReference type="SAM" id="MobiDB-lite"/>
    </source>
</evidence>
<dbReference type="EMBL" id="BLLK01000047">
    <property type="protein sequence ID" value="GFH53761.1"/>
    <property type="molecule type" value="Genomic_DNA"/>
</dbReference>
<accession>A0AAD3H854</accession>
<feature type="compositionally biased region" description="Polar residues" evidence="1">
    <location>
        <begin position="1"/>
        <end position="43"/>
    </location>
</feature>
<gene>
    <name evidence="2" type="ORF">CTEN210_10237</name>
</gene>
<dbReference type="AlphaFoldDB" id="A0AAD3H854"/>
<name>A0AAD3H854_9STRA</name>
<evidence type="ECO:0000313" key="2">
    <source>
        <dbReference type="EMBL" id="GFH53761.1"/>
    </source>
</evidence>
<feature type="region of interest" description="Disordered" evidence="1">
    <location>
        <begin position="1"/>
        <end position="54"/>
    </location>
</feature>
<feature type="region of interest" description="Disordered" evidence="1">
    <location>
        <begin position="164"/>
        <end position="197"/>
    </location>
</feature>
<evidence type="ECO:0000313" key="3">
    <source>
        <dbReference type="Proteomes" id="UP001054902"/>
    </source>
</evidence>
<sequence>MKESKQYVQRNASNTFSSRNNPKNDDSNWTSSRQGLQPNNIEVTRTKAPSKESLHQMRIANQDQGQSSRFHMVAKRSLNLFVGGTKSTSFMKKTKEYKKNPYQDSVSPWYMLQKETFQHIQPPTIQNEISNAKGKKEQSLNDLSSEQRQANHCHVSAYYSYDDVQTRTRGEKNKKELVADNDSNDQTTDTSFKNCSFSPTPGRFNLNDVEGDLPADFPDFSPLPYDEYANASKNNGWTMPPQQHCAASNGVKRQKTHEMANKPSLGLPTFPRRSDYVTFLKEEAYHTHNACHHDEQSIIQLLKEERKQQHEYLPATLNFPYKDFIASTNNKTNESHLQLWCDEEEQSRLEKHFNPKWQVEFFSKFYTACAALETPDIFGPSKTISSEKDDSHDCSIISASTTATQSEDDEIVFVSMTSNAFKNPSSDNLGHSNVPQNKTCTSPSTAASRSDISHHSTLLEQTAIKLSAAMDDTDKTRDIITRIEKEMQVNRDEMLKKLVGENRLLHCHSYK</sequence>
<protein>
    <submittedName>
        <fullName evidence="2">Uncharacterized protein</fullName>
    </submittedName>
</protein>
<comment type="caution">
    <text evidence="2">The sequence shown here is derived from an EMBL/GenBank/DDBJ whole genome shotgun (WGS) entry which is preliminary data.</text>
</comment>